<dbReference type="GO" id="GO:0036503">
    <property type="term" value="P:ERAD pathway"/>
    <property type="evidence" value="ECO:0007669"/>
    <property type="project" value="TreeGrafter"/>
</dbReference>
<evidence type="ECO:0000313" key="3">
    <source>
        <dbReference type="Proteomes" id="UP000095283"/>
    </source>
</evidence>
<dbReference type="SUPFAM" id="SSF81383">
    <property type="entry name" value="F-box domain"/>
    <property type="match status" value="1"/>
</dbReference>
<keyword evidence="3" id="KW-1185">Reference proteome</keyword>
<sequence length="358" mass="42584">MFEILSSYLRNSGERKDLLIDAERNPSFEFELYPDEVWFEVFLHCDRTSLYNASKVCRLFHSILATPKFWIEKCEQDKVELPPVEWRKFCRREESKVNEESVNKNQYTFNYRSIYHKNPYNRNLAHVIHSDSTIEELSRTHGYVFDHSGDGIIIEKEPVNCEKSSEVEVCFATSYEWCQRYFEIDLRKCGIEDWIMDRVRPTIIVRELSCCRRDCGAVYEFRAQLLQTSELFDKNILLPRFRMISKTWEQWQVDNSLLLLSILGGFSWELSEHIFTEYPPGMRRIGIMSSGKDTQFWAGHYGAKFANTEVIVKFPEDIRLYNDDDFQDPKKEFIGPPHPRRRLHIPIGLRGRFLAHRF</sequence>
<dbReference type="AlphaFoldDB" id="A0A1I7XG51"/>
<dbReference type="GO" id="GO:0031146">
    <property type="term" value="P:SCF-dependent proteasomal ubiquitin-dependent protein catabolic process"/>
    <property type="evidence" value="ECO:0007669"/>
    <property type="project" value="TreeGrafter"/>
</dbReference>
<dbReference type="Gene3D" id="1.20.1280.50">
    <property type="match status" value="1"/>
</dbReference>
<dbReference type="CDD" id="cd09917">
    <property type="entry name" value="F-box_SF"/>
    <property type="match status" value="1"/>
</dbReference>
<evidence type="ECO:0000259" key="1">
    <source>
        <dbReference type="PROSITE" id="PS50181"/>
    </source>
</evidence>
<dbReference type="InterPro" id="IPR008979">
    <property type="entry name" value="Galactose-bd-like_sf"/>
</dbReference>
<dbReference type="GO" id="GO:0019005">
    <property type="term" value="C:SCF ubiquitin ligase complex"/>
    <property type="evidence" value="ECO:0007669"/>
    <property type="project" value="TreeGrafter"/>
</dbReference>
<evidence type="ECO:0000313" key="4">
    <source>
        <dbReference type="WBParaSite" id="Hba_16715"/>
    </source>
</evidence>
<dbReference type="Pfam" id="PF00646">
    <property type="entry name" value="F-box"/>
    <property type="match status" value="1"/>
</dbReference>
<dbReference type="WBParaSite" id="Hba_16715">
    <property type="protein sequence ID" value="Hba_16715"/>
    <property type="gene ID" value="Hba_16715"/>
</dbReference>
<evidence type="ECO:0000259" key="2">
    <source>
        <dbReference type="PROSITE" id="PS51114"/>
    </source>
</evidence>
<name>A0A1I7XG51_HETBA</name>
<dbReference type="SMART" id="SM00256">
    <property type="entry name" value="FBOX"/>
    <property type="match status" value="1"/>
</dbReference>
<reference evidence="4" key="1">
    <citation type="submission" date="2016-11" db="UniProtKB">
        <authorList>
            <consortium name="WormBaseParasite"/>
        </authorList>
    </citation>
    <scope>IDENTIFICATION</scope>
</reference>
<dbReference type="SMART" id="SM01198">
    <property type="entry name" value="FBA"/>
    <property type="match status" value="1"/>
</dbReference>
<accession>A0A1I7XG51</accession>
<dbReference type="Proteomes" id="UP000095283">
    <property type="component" value="Unplaced"/>
</dbReference>
<protein>
    <submittedName>
        <fullName evidence="4">F-box domain-containing protein</fullName>
    </submittedName>
</protein>
<dbReference type="FunFam" id="2.60.120.260:FF:000012">
    <property type="entry name" value="F-box only protein 2"/>
    <property type="match status" value="1"/>
</dbReference>
<dbReference type="SUPFAM" id="SSF49785">
    <property type="entry name" value="Galactose-binding domain-like"/>
    <property type="match status" value="1"/>
</dbReference>
<dbReference type="GO" id="GO:0005737">
    <property type="term" value="C:cytoplasm"/>
    <property type="evidence" value="ECO:0007669"/>
    <property type="project" value="TreeGrafter"/>
</dbReference>
<dbReference type="InterPro" id="IPR036047">
    <property type="entry name" value="F-box-like_dom_sf"/>
</dbReference>
<dbReference type="GO" id="GO:0061630">
    <property type="term" value="F:ubiquitin protein ligase activity"/>
    <property type="evidence" value="ECO:0007669"/>
    <property type="project" value="TreeGrafter"/>
</dbReference>
<dbReference type="PROSITE" id="PS51114">
    <property type="entry name" value="FBA"/>
    <property type="match status" value="1"/>
</dbReference>
<dbReference type="PANTHER" id="PTHR12125:SF5">
    <property type="entry name" value="F-BOX DOMAIN-CONTAINING PROTEIN"/>
    <property type="match status" value="1"/>
</dbReference>
<dbReference type="GO" id="GO:0006516">
    <property type="term" value="P:glycoprotein catabolic process"/>
    <property type="evidence" value="ECO:0007669"/>
    <property type="project" value="TreeGrafter"/>
</dbReference>
<organism evidence="3 4">
    <name type="scientific">Heterorhabditis bacteriophora</name>
    <name type="common">Entomopathogenic nematode worm</name>
    <dbReference type="NCBI Taxonomy" id="37862"/>
    <lineage>
        <taxon>Eukaryota</taxon>
        <taxon>Metazoa</taxon>
        <taxon>Ecdysozoa</taxon>
        <taxon>Nematoda</taxon>
        <taxon>Chromadorea</taxon>
        <taxon>Rhabditida</taxon>
        <taxon>Rhabditina</taxon>
        <taxon>Rhabditomorpha</taxon>
        <taxon>Strongyloidea</taxon>
        <taxon>Heterorhabditidae</taxon>
        <taxon>Heterorhabditis</taxon>
    </lineage>
</organism>
<dbReference type="InterPro" id="IPR001810">
    <property type="entry name" value="F-box_dom"/>
</dbReference>
<dbReference type="PANTHER" id="PTHR12125">
    <property type="entry name" value="F-BOX ONLY PROTEIN 6-LIKE PROTEIN"/>
    <property type="match status" value="1"/>
</dbReference>
<dbReference type="Pfam" id="PF04300">
    <property type="entry name" value="FBA"/>
    <property type="match status" value="1"/>
</dbReference>
<dbReference type="InterPro" id="IPR039752">
    <property type="entry name" value="F-box_only"/>
</dbReference>
<feature type="domain" description="F-box" evidence="1">
    <location>
        <begin position="27"/>
        <end position="73"/>
    </location>
</feature>
<proteinExistence type="predicted"/>
<dbReference type="PROSITE" id="PS50181">
    <property type="entry name" value="FBOX"/>
    <property type="match status" value="1"/>
</dbReference>
<feature type="domain" description="FBA" evidence="2">
    <location>
        <begin position="114"/>
        <end position="314"/>
    </location>
</feature>
<dbReference type="InterPro" id="IPR007397">
    <property type="entry name" value="F-box-assoc_dom"/>
</dbReference>
<dbReference type="Gene3D" id="2.60.120.260">
    <property type="entry name" value="Galactose-binding domain-like"/>
    <property type="match status" value="1"/>
</dbReference>